<gene>
    <name evidence="1" type="ORF">GA0061098_101296</name>
</gene>
<organism evidence="1 2">
    <name type="scientific">Bradyrhizobium shewense</name>
    <dbReference type="NCBI Taxonomy" id="1761772"/>
    <lineage>
        <taxon>Bacteria</taxon>
        <taxon>Pseudomonadati</taxon>
        <taxon>Pseudomonadota</taxon>
        <taxon>Alphaproteobacteria</taxon>
        <taxon>Hyphomicrobiales</taxon>
        <taxon>Nitrobacteraceae</taxon>
        <taxon>Bradyrhizobium</taxon>
    </lineage>
</organism>
<dbReference type="EMBL" id="FMAI01000012">
    <property type="protein sequence ID" value="SCB47348.1"/>
    <property type="molecule type" value="Genomic_DNA"/>
</dbReference>
<proteinExistence type="predicted"/>
<name>A0A1C3X525_9BRAD</name>
<sequence length="56" mass="5812">MDPGAEAGHLSSTFKPIGEGRDVRFRPLSFASGPLTFPGIIGADSESPLLQRGGGR</sequence>
<reference evidence="2" key="1">
    <citation type="submission" date="2016-08" db="EMBL/GenBank/DDBJ databases">
        <authorList>
            <person name="Varghese N."/>
            <person name="Submissions Spin"/>
        </authorList>
    </citation>
    <scope>NUCLEOTIDE SEQUENCE [LARGE SCALE GENOMIC DNA]</scope>
    <source>
        <strain evidence="2">ERR11</strain>
    </source>
</reference>
<dbReference type="Proteomes" id="UP000199184">
    <property type="component" value="Unassembled WGS sequence"/>
</dbReference>
<evidence type="ECO:0000313" key="2">
    <source>
        <dbReference type="Proteomes" id="UP000199184"/>
    </source>
</evidence>
<dbReference type="AlphaFoldDB" id="A0A1C3X525"/>
<accession>A0A1C3X525</accession>
<protein>
    <submittedName>
        <fullName evidence="1">Uncharacterized protein</fullName>
    </submittedName>
</protein>
<keyword evidence="2" id="KW-1185">Reference proteome</keyword>
<evidence type="ECO:0000313" key="1">
    <source>
        <dbReference type="EMBL" id="SCB47348.1"/>
    </source>
</evidence>